<evidence type="ECO:0000313" key="2">
    <source>
        <dbReference type="EMBL" id="GAA96817.1"/>
    </source>
</evidence>
<dbReference type="CDD" id="cd09917">
    <property type="entry name" value="F-box_SF"/>
    <property type="match status" value="1"/>
</dbReference>
<feature type="domain" description="F-box" evidence="1">
    <location>
        <begin position="26"/>
        <end position="70"/>
    </location>
</feature>
<dbReference type="EMBL" id="BABT02000106">
    <property type="protein sequence ID" value="GAA96817.1"/>
    <property type="molecule type" value="Genomic_DNA"/>
</dbReference>
<organism evidence="2 3">
    <name type="scientific">Mixia osmundae (strain CBS 9802 / IAM 14324 / JCM 22182 / KY 12970)</name>
    <dbReference type="NCBI Taxonomy" id="764103"/>
    <lineage>
        <taxon>Eukaryota</taxon>
        <taxon>Fungi</taxon>
        <taxon>Dikarya</taxon>
        <taxon>Basidiomycota</taxon>
        <taxon>Pucciniomycotina</taxon>
        <taxon>Mixiomycetes</taxon>
        <taxon>Mixiales</taxon>
        <taxon>Mixiaceae</taxon>
        <taxon>Mixia</taxon>
    </lineage>
</organism>
<dbReference type="RefSeq" id="XP_014565318.1">
    <property type="nucleotide sequence ID" value="XM_014709832.1"/>
</dbReference>
<dbReference type="InterPro" id="IPR036047">
    <property type="entry name" value="F-box-like_dom_sf"/>
</dbReference>
<dbReference type="InterPro" id="IPR001810">
    <property type="entry name" value="F-box_dom"/>
</dbReference>
<accession>G7E1V7</accession>
<dbReference type="Gene3D" id="3.80.10.10">
    <property type="entry name" value="Ribonuclease Inhibitor"/>
    <property type="match status" value="1"/>
</dbReference>
<reference evidence="2 3" key="1">
    <citation type="journal article" date="2011" name="J. Gen. Appl. Microbiol.">
        <title>Draft genome sequencing of the enigmatic basidiomycete Mixia osmundae.</title>
        <authorList>
            <person name="Nishida H."/>
            <person name="Nagatsuka Y."/>
            <person name="Sugiyama J."/>
        </authorList>
    </citation>
    <scope>NUCLEOTIDE SEQUENCE [LARGE SCALE GENOMIC DNA]</scope>
    <source>
        <strain evidence="3">CBS 9802 / IAM 14324 / JCM 22182 / KY 12970</strain>
    </source>
</reference>
<reference evidence="2 3" key="2">
    <citation type="journal article" date="2012" name="Open Biol.">
        <title>Characteristics of nucleosomes and linker DNA regions on the genome of the basidiomycete Mixia osmundae revealed by mono- and dinucleosome mapping.</title>
        <authorList>
            <person name="Nishida H."/>
            <person name="Kondo S."/>
            <person name="Matsumoto T."/>
            <person name="Suzuki Y."/>
            <person name="Yoshikawa H."/>
            <person name="Taylor T.D."/>
            <person name="Sugiyama J."/>
        </authorList>
    </citation>
    <scope>NUCLEOTIDE SEQUENCE [LARGE SCALE GENOMIC DNA]</scope>
    <source>
        <strain evidence="3">CBS 9802 / IAM 14324 / JCM 22182 / KY 12970</strain>
    </source>
</reference>
<dbReference type="Proteomes" id="UP000009131">
    <property type="component" value="Unassembled WGS sequence"/>
</dbReference>
<dbReference type="AlphaFoldDB" id="G7E1V7"/>
<dbReference type="eggNOG" id="ENOG502R2PP">
    <property type="taxonomic scope" value="Eukaryota"/>
</dbReference>
<dbReference type="SUPFAM" id="SSF52047">
    <property type="entry name" value="RNI-like"/>
    <property type="match status" value="1"/>
</dbReference>
<evidence type="ECO:0000259" key="1">
    <source>
        <dbReference type="Pfam" id="PF12937"/>
    </source>
</evidence>
<keyword evidence="3" id="KW-1185">Reference proteome</keyword>
<evidence type="ECO:0000313" key="3">
    <source>
        <dbReference type="Proteomes" id="UP000009131"/>
    </source>
</evidence>
<dbReference type="HOGENOM" id="CLU_017901_0_0_1"/>
<name>G7E1V7_MIXOS</name>
<dbReference type="Pfam" id="PF12937">
    <property type="entry name" value="F-box-like"/>
    <property type="match status" value="1"/>
</dbReference>
<dbReference type="STRING" id="764103.G7E1V7"/>
<proteinExistence type="predicted"/>
<dbReference type="SUPFAM" id="SSF81383">
    <property type="entry name" value="F-box domain"/>
    <property type="match status" value="1"/>
</dbReference>
<sequence length="479" mass="53948">MTSVLTSSIASLALDKSQPTSSKPQALPAELLLHIFTHLEHRTRDLEVLSRCSWQFHDIAEPLMYERIRIRDAKRIAPLFRTLVNGRLDRLSWLRHLEVRSWPLSEKESVRDMLSEQAAHIVRLAKRLETIIWTRKGSMSRQLYLALIGSSLIRLEINGDSLRFFTHSDLSARSAMPTTGCVVPTQMVPTLSADTRSLRSFSVVLPDEEGILKLCLVLDIMPIEDLSIICGQGATVSADMVEYLFRVLEAREHPLRTLRLLGLTTGADTRGLAGPERAFASLLNRGQLNYLAIDGPLALALPRLKRGHDIEELVLAVPDGPLDVMTTTMAYGIRRPHSLKRLTIYNRHRPGGPTFDRLGQSMPWILARPGLPDLESLRLQNILLELEQISAIERTASLTELVLHLTSNVTLDDLACICEKRTNLQSLHFFSENEATAEDAMGTLTQLAQSLPRLTVIGWKTRVWEVERYFAHPHTGRQH</sequence>
<protein>
    <recommendedName>
        <fullName evidence="1">F-box domain-containing protein</fullName>
    </recommendedName>
</protein>
<gene>
    <name evidence="2" type="primary">Mo03489</name>
    <name evidence="2" type="ORF">E5Q_03489</name>
</gene>
<dbReference type="InParanoid" id="G7E1V7"/>
<comment type="caution">
    <text evidence="2">The sequence shown here is derived from an EMBL/GenBank/DDBJ whole genome shotgun (WGS) entry which is preliminary data.</text>
</comment>
<dbReference type="InterPro" id="IPR032675">
    <property type="entry name" value="LRR_dom_sf"/>
</dbReference>
<dbReference type="OrthoDB" id="2585512at2759"/>